<dbReference type="EMBL" id="MN739669">
    <property type="protein sequence ID" value="QHT19826.1"/>
    <property type="molecule type" value="Genomic_DNA"/>
</dbReference>
<proteinExistence type="predicted"/>
<keyword evidence="1" id="KW-1133">Transmembrane helix</keyword>
<protein>
    <submittedName>
        <fullName evidence="2">Uncharacterized protein</fullName>
    </submittedName>
</protein>
<feature type="transmembrane region" description="Helical" evidence="1">
    <location>
        <begin position="67"/>
        <end position="85"/>
    </location>
</feature>
<sequence>MFVTKLLLFFSYIASSSQTPIRIPFNVAPLNNKNINNSKMGIKTLPYCVIERNTTEQKRMTAEDFKTLMQIWLTLFIFTFPIVIFPNKDQ</sequence>
<evidence type="ECO:0000256" key="1">
    <source>
        <dbReference type="SAM" id="Phobius"/>
    </source>
</evidence>
<accession>A0A6C0DS83</accession>
<name>A0A6C0DS83_9ZZZZ</name>
<organism evidence="2">
    <name type="scientific">viral metagenome</name>
    <dbReference type="NCBI Taxonomy" id="1070528"/>
    <lineage>
        <taxon>unclassified sequences</taxon>
        <taxon>metagenomes</taxon>
        <taxon>organismal metagenomes</taxon>
    </lineage>
</organism>
<keyword evidence="1" id="KW-0812">Transmembrane</keyword>
<keyword evidence="1" id="KW-0472">Membrane</keyword>
<dbReference type="AlphaFoldDB" id="A0A6C0DS83"/>
<reference evidence="2" key="1">
    <citation type="journal article" date="2020" name="Nature">
        <title>Giant virus diversity and host interactions through global metagenomics.</title>
        <authorList>
            <person name="Schulz F."/>
            <person name="Roux S."/>
            <person name="Paez-Espino D."/>
            <person name="Jungbluth S."/>
            <person name="Walsh D.A."/>
            <person name="Denef V.J."/>
            <person name="McMahon K.D."/>
            <person name="Konstantinidis K.T."/>
            <person name="Eloe-Fadrosh E.A."/>
            <person name="Kyrpides N.C."/>
            <person name="Woyke T."/>
        </authorList>
    </citation>
    <scope>NUCLEOTIDE SEQUENCE</scope>
    <source>
        <strain evidence="2">GVMAG-M-3300023174-5</strain>
    </source>
</reference>
<evidence type="ECO:0000313" key="2">
    <source>
        <dbReference type="EMBL" id="QHT19826.1"/>
    </source>
</evidence>